<keyword evidence="3" id="KW-1185">Reference proteome</keyword>
<proteinExistence type="predicted"/>
<dbReference type="KEGG" id="spun:BFF78_12820"/>
<reference evidence="3" key="1">
    <citation type="submission" date="2016-09" db="EMBL/GenBank/DDBJ databases">
        <title>Streptomyces puniciscabiei strain:TW1S1 Genome sequencing and assembly.</title>
        <authorList>
            <person name="Kim M.-K."/>
            <person name="Kim S.B."/>
        </authorList>
    </citation>
    <scope>NUCLEOTIDE SEQUENCE [LARGE SCALE GENOMIC DNA]</scope>
    <source>
        <strain evidence="3">TW1S1</strain>
    </source>
</reference>
<feature type="compositionally biased region" description="Polar residues" evidence="1">
    <location>
        <begin position="21"/>
        <end position="31"/>
    </location>
</feature>
<feature type="region of interest" description="Disordered" evidence="1">
    <location>
        <begin position="1"/>
        <end position="35"/>
    </location>
</feature>
<name>A0A1D7YN87_9ACTN</name>
<sequence length="167" mass="17835">MHLVTSGAQDTVQVAPDEQEGTVTDTVSGLSEASPALVPGRPVPFSLSVTGDADSRFTHTLSSTVSLYPPVDPYLRPSVRLQFLDNGQWTELPTADGPYNWKLPAVAAGLTPGEVHTYQLRFVEDAASEPRAGDWQANFSVFTYQDSANRPLVGRADSSIVLGSTGD</sequence>
<evidence type="ECO:0000313" key="3">
    <source>
        <dbReference type="Proteomes" id="UP000094960"/>
    </source>
</evidence>
<dbReference type="AlphaFoldDB" id="A0A1D7YN87"/>
<dbReference type="EMBL" id="CP017248">
    <property type="protein sequence ID" value="AOR37048.1"/>
    <property type="molecule type" value="Genomic_DNA"/>
</dbReference>
<evidence type="ECO:0000313" key="2">
    <source>
        <dbReference type="EMBL" id="AOR37048.1"/>
    </source>
</evidence>
<protein>
    <submittedName>
        <fullName evidence="2">Uncharacterized protein</fullName>
    </submittedName>
</protein>
<dbReference type="Proteomes" id="UP000094960">
    <property type="component" value="Chromosome"/>
</dbReference>
<feature type="compositionally biased region" description="Polar residues" evidence="1">
    <location>
        <begin position="1"/>
        <end position="12"/>
    </location>
</feature>
<gene>
    <name evidence="2" type="ORF">BFF78_12820</name>
</gene>
<organism evidence="2 3">
    <name type="scientific">Streptomyces fodineus</name>
    <dbReference type="NCBI Taxonomy" id="1904616"/>
    <lineage>
        <taxon>Bacteria</taxon>
        <taxon>Bacillati</taxon>
        <taxon>Actinomycetota</taxon>
        <taxon>Actinomycetes</taxon>
        <taxon>Kitasatosporales</taxon>
        <taxon>Streptomycetaceae</taxon>
        <taxon>Streptomyces</taxon>
    </lineage>
</organism>
<evidence type="ECO:0000256" key="1">
    <source>
        <dbReference type="SAM" id="MobiDB-lite"/>
    </source>
</evidence>
<accession>A0A1D7YN87</accession>